<dbReference type="Gene3D" id="3.10.129.10">
    <property type="entry name" value="Hotdog Thioesterase"/>
    <property type="match status" value="1"/>
</dbReference>
<dbReference type="Pfam" id="PF13279">
    <property type="entry name" value="4HBT_2"/>
    <property type="match status" value="1"/>
</dbReference>
<dbReference type="Proteomes" id="UP000594800">
    <property type="component" value="Chromosome"/>
</dbReference>
<gene>
    <name evidence="3" type="ORF">I0K15_07935</name>
</gene>
<proteinExistence type="inferred from homology"/>
<dbReference type="SUPFAM" id="SSF54637">
    <property type="entry name" value="Thioesterase/thiol ester dehydrase-isomerase"/>
    <property type="match status" value="1"/>
</dbReference>
<dbReference type="KEGG" id="poz:I0K15_07935"/>
<comment type="similarity">
    <text evidence="1">Belongs to the 4-hydroxybenzoyl-CoA thioesterase family.</text>
</comment>
<evidence type="ECO:0000256" key="1">
    <source>
        <dbReference type="ARBA" id="ARBA00005953"/>
    </source>
</evidence>
<dbReference type="GO" id="GO:0047617">
    <property type="term" value="F:fatty acyl-CoA hydrolase activity"/>
    <property type="evidence" value="ECO:0007669"/>
    <property type="project" value="TreeGrafter"/>
</dbReference>
<evidence type="ECO:0000256" key="2">
    <source>
        <dbReference type="ARBA" id="ARBA00022801"/>
    </source>
</evidence>
<accession>A0A7S9LVB3</accession>
<dbReference type="InterPro" id="IPR029069">
    <property type="entry name" value="HotDog_dom_sf"/>
</dbReference>
<keyword evidence="2" id="KW-0378">Hydrolase</keyword>
<dbReference type="CDD" id="cd00586">
    <property type="entry name" value="4HBT"/>
    <property type="match status" value="1"/>
</dbReference>
<evidence type="ECO:0000313" key="3">
    <source>
        <dbReference type="EMBL" id="QPH55645.1"/>
    </source>
</evidence>
<reference evidence="3 4" key="1">
    <citation type="submission" date="2020-11" db="EMBL/GenBank/DDBJ databases">
        <title>Description of Pontivivens ytuae sp. nov. isolated from deep sea sediment of Mariana Trench.</title>
        <authorList>
            <person name="Wang Z."/>
            <person name="Sun Q.-L."/>
            <person name="Xu X.-D."/>
            <person name="Tang Y.-Z."/>
            <person name="Zhang J."/>
        </authorList>
    </citation>
    <scope>NUCLEOTIDE SEQUENCE [LARGE SCALE GENOMIC DNA]</scope>
    <source>
        <strain evidence="3 4">MT2928</strain>
    </source>
</reference>
<dbReference type="InterPro" id="IPR050563">
    <property type="entry name" value="4-hydroxybenzoyl-CoA_TE"/>
</dbReference>
<dbReference type="PANTHER" id="PTHR31793">
    <property type="entry name" value="4-HYDROXYBENZOYL-COA THIOESTERASE FAMILY MEMBER"/>
    <property type="match status" value="1"/>
</dbReference>
<dbReference type="AlphaFoldDB" id="A0A7S9LVB3"/>
<sequence length="137" mass="15120">MPFETKRLVDWGDCDPAGIVFYPTFFRWMDSAFHEMTTALGFDQAALPAHGVFATPLRDAGATFHAPARPNAHLDLSVRITRMGTSSFSLGYAFTDTGRAIAEGREDRVCVRQEADGGITKAPLPPKIRALLETYRD</sequence>
<dbReference type="PANTHER" id="PTHR31793:SF27">
    <property type="entry name" value="NOVEL THIOESTERASE SUPERFAMILY DOMAIN AND SAPOSIN A-TYPE DOMAIN CONTAINING PROTEIN (0610012H03RIK)"/>
    <property type="match status" value="1"/>
</dbReference>
<evidence type="ECO:0000313" key="4">
    <source>
        <dbReference type="Proteomes" id="UP000594800"/>
    </source>
</evidence>
<dbReference type="EMBL" id="CP064942">
    <property type="protein sequence ID" value="QPH55645.1"/>
    <property type="molecule type" value="Genomic_DNA"/>
</dbReference>
<keyword evidence="4" id="KW-1185">Reference proteome</keyword>
<organism evidence="3 4">
    <name type="scientific">Pontivivens ytuae</name>
    <dbReference type="NCBI Taxonomy" id="2789856"/>
    <lineage>
        <taxon>Bacteria</taxon>
        <taxon>Pseudomonadati</taxon>
        <taxon>Pseudomonadota</taxon>
        <taxon>Alphaproteobacteria</taxon>
        <taxon>Rhodobacterales</taxon>
        <taxon>Paracoccaceae</taxon>
        <taxon>Pontivivens</taxon>
    </lineage>
</organism>
<protein>
    <submittedName>
        <fullName evidence="3">Acyl-CoA thioesterase</fullName>
    </submittedName>
</protein>
<name>A0A7S9LVB3_9RHOB</name>